<keyword evidence="4 6" id="KW-1133">Transmembrane helix</keyword>
<dbReference type="PANTHER" id="PTHR30028:SF0">
    <property type="entry name" value="PROTEIN ALUMINUM SENSITIVE 3"/>
    <property type="match status" value="1"/>
</dbReference>
<dbReference type="AlphaFoldDB" id="A0A645DIW1"/>
<comment type="caution">
    <text evidence="7">The sequence shown here is derived from an EMBL/GenBank/DDBJ whole genome shotgun (WGS) entry which is preliminary data.</text>
</comment>
<proteinExistence type="inferred from homology"/>
<organism evidence="7">
    <name type="scientific">bioreactor metagenome</name>
    <dbReference type="NCBI Taxonomy" id="1076179"/>
    <lineage>
        <taxon>unclassified sequences</taxon>
        <taxon>metagenomes</taxon>
        <taxon>ecological metagenomes</taxon>
    </lineage>
</organism>
<sequence>MASGALPVLAVVYLTGTAPLNGFSLIPIGSIVVGNMMTAHTLAGRRGFAALRENLGTYEATLAVGLPRRRAIWMVVEPIAAEPLVPTLDSTRTVGLVTLPGAFIGVLLGGGTPLQAGASQLLVLVGILVGQVVTVAVFNRLMAAAKLLPDDLRARLRP</sequence>
<evidence type="ECO:0000256" key="5">
    <source>
        <dbReference type="ARBA" id="ARBA00023136"/>
    </source>
</evidence>
<keyword evidence="5 6" id="KW-0472">Membrane</keyword>
<dbReference type="InterPro" id="IPR005226">
    <property type="entry name" value="UPF0014_fam"/>
</dbReference>
<name>A0A645DIW1_9ZZZZ</name>
<evidence type="ECO:0000313" key="7">
    <source>
        <dbReference type="EMBL" id="MPM88532.1"/>
    </source>
</evidence>
<reference evidence="7" key="1">
    <citation type="submission" date="2019-08" db="EMBL/GenBank/DDBJ databases">
        <authorList>
            <person name="Kucharzyk K."/>
            <person name="Murdoch R.W."/>
            <person name="Higgins S."/>
            <person name="Loffler F."/>
        </authorList>
    </citation>
    <scope>NUCLEOTIDE SEQUENCE</scope>
</reference>
<feature type="transmembrane region" description="Helical" evidence="6">
    <location>
        <begin position="118"/>
        <end position="138"/>
    </location>
</feature>
<feature type="transmembrane region" description="Helical" evidence="6">
    <location>
        <begin position="94"/>
        <end position="112"/>
    </location>
</feature>
<accession>A0A645DIW1</accession>
<evidence type="ECO:0000256" key="6">
    <source>
        <dbReference type="SAM" id="Phobius"/>
    </source>
</evidence>
<feature type="transmembrane region" description="Helical" evidence="6">
    <location>
        <begin position="20"/>
        <end position="43"/>
    </location>
</feature>
<evidence type="ECO:0000256" key="4">
    <source>
        <dbReference type="ARBA" id="ARBA00022989"/>
    </source>
</evidence>
<comment type="similarity">
    <text evidence="2">Belongs to the UPF0014 family.</text>
</comment>
<evidence type="ECO:0000256" key="3">
    <source>
        <dbReference type="ARBA" id="ARBA00022692"/>
    </source>
</evidence>
<keyword evidence="3 6" id="KW-0812">Transmembrane</keyword>
<gene>
    <name evidence="7" type="ORF">SDC9_135636</name>
</gene>
<evidence type="ECO:0000256" key="1">
    <source>
        <dbReference type="ARBA" id="ARBA00004141"/>
    </source>
</evidence>
<evidence type="ECO:0008006" key="8">
    <source>
        <dbReference type="Google" id="ProtNLM"/>
    </source>
</evidence>
<dbReference type="EMBL" id="VSSQ01036138">
    <property type="protein sequence ID" value="MPM88532.1"/>
    <property type="molecule type" value="Genomic_DNA"/>
</dbReference>
<dbReference type="PANTHER" id="PTHR30028">
    <property type="entry name" value="UPF0014 INNER MEMBRANE PROTEIN YBBM-RELATED"/>
    <property type="match status" value="1"/>
</dbReference>
<evidence type="ECO:0000256" key="2">
    <source>
        <dbReference type="ARBA" id="ARBA00005268"/>
    </source>
</evidence>
<protein>
    <recommendedName>
        <fullName evidence="8">Iron export permease protein FetB</fullName>
    </recommendedName>
</protein>
<dbReference type="Pfam" id="PF03649">
    <property type="entry name" value="UPF0014"/>
    <property type="match status" value="1"/>
</dbReference>
<dbReference type="GO" id="GO:0005886">
    <property type="term" value="C:plasma membrane"/>
    <property type="evidence" value="ECO:0007669"/>
    <property type="project" value="TreeGrafter"/>
</dbReference>
<comment type="subcellular location">
    <subcellularLocation>
        <location evidence="1">Membrane</location>
        <topology evidence="1">Multi-pass membrane protein</topology>
    </subcellularLocation>
</comment>